<dbReference type="GO" id="GO:0015627">
    <property type="term" value="C:type II protein secretion system complex"/>
    <property type="evidence" value="ECO:0007669"/>
    <property type="project" value="InterPro"/>
</dbReference>
<proteinExistence type="predicted"/>
<feature type="transmembrane region" description="Helical" evidence="2">
    <location>
        <begin position="37"/>
        <end position="55"/>
    </location>
</feature>
<dbReference type="Proteomes" id="UP000182598">
    <property type="component" value="Unassembled WGS sequence"/>
</dbReference>
<feature type="domain" description="Type II secretion system protein GspB C-terminal" evidence="3">
    <location>
        <begin position="198"/>
        <end position="256"/>
    </location>
</feature>
<organism evidence="4 5">
    <name type="scientific">Pseudidiomarina woesei</name>
    <dbReference type="NCBI Taxonomy" id="1381080"/>
    <lineage>
        <taxon>Bacteria</taxon>
        <taxon>Pseudomonadati</taxon>
        <taxon>Pseudomonadota</taxon>
        <taxon>Gammaproteobacteria</taxon>
        <taxon>Alteromonadales</taxon>
        <taxon>Idiomarinaceae</taxon>
        <taxon>Pseudidiomarina</taxon>
    </lineage>
</organism>
<keyword evidence="2" id="KW-1133">Transmembrane helix</keyword>
<name>A0A0K6H036_9GAMM</name>
<evidence type="ECO:0000313" key="5">
    <source>
        <dbReference type="Proteomes" id="UP000182598"/>
    </source>
</evidence>
<feature type="region of interest" description="Disordered" evidence="1">
    <location>
        <begin position="104"/>
        <end position="148"/>
    </location>
</feature>
<dbReference type="OrthoDB" id="5432325at2"/>
<gene>
    <name evidence="4" type="ORF">Ga0061064_0877</name>
</gene>
<keyword evidence="2" id="KW-0472">Membrane</keyword>
<dbReference type="InterPro" id="IPR032389">
    <property type="entry name" value="GspB_C"/>
</dbReference>
<evidence type="ECO:0000313" key="4">
    <source>
        <dbReference type="EMBL" id="CUA84357.1"/>
    </source>
</evidence>
<keyword evidence="5" id="KW-1185">Reference proteome</keyword>
<sequence>MSSVLKALKNQSSPLVQGSSEVRLHSAKVTNSGTPRILLWLVVVALAGALGWWTMRGVTSEHVEAAANIDAVEPNQQRPSVDVQKQYQLGDIAVIKTPQWPVITTPKDNLESSTSHQANASDEQVAQSTRQQPSNEQRDNPSPVNDNQAIDLSQISPELLNAFESALAEGEQGGSADNLNRSVVPTLEQLAPVFKRSIPSFSYDGHQYSSRPQGRWIELSGVRLFEGERFEGLTVLTIAPAHVVFVKDNQAFSQPALEDWTKP</sequence>
<dbReference type="AlphaFoldDB" id="A0A0K6H036"/>
<dbReference type="RefSeq" id="WP_055438570.1">
    <property type="nucleotide sequence ID" value="NZ_CYHB01000002.1"/>
</dbReference>
<protein>
    <submittedName>
        <fullName evidence="4">Type II secretion system protein B</fullName>
    </submittedName>
</protein>
<reference evidence="5" key="1">
    <citation type="submission" date="2015-08" db="EMBL/GenBank/DDBJ databases">
        <authorList>
            <person name="Varghese N."/>
        </authorList>
    </citation>
    <scope>NUCLEOTIDE SEQUENCE [LARGE SCALE GENOMIC DNA]</scope>
    <source>
        <strain evidence="5">DSM 27808</strain>
    </source>
</reference>
<evidence type="ECO:0000259" key="3">
    <source>
        <dbReference type="Pfam" id="PF16537"/>
    </source>
</evidence>
<dbReference type="EMBL" id="CYHB01000002">
    <property type="protein sequence ID" value="CUA84357.1"/>
    <property type="molecule type" value="Genomic_DNA"/>
</dbReference>
<evidence type="ECO:0000256" key="2">
    <source>
        <dbReference type="SAM" id="Phobius"/>
    </source>
</evidence>
<accession>A0A0K6H036</accession>
<feature type="compositionally biased region" description="Polar residues" evidence="1">
    <location>
        <begin position="111"/>
        <end position="148"/>
    </location>
</feature>
<evidence type="ECO:0000256" key="1">
    <source>
        <dbReference type="SAM" id="MobiDB-lite"/>
    </source>
</evidence>
<dbReference type="Pfam" id="PF16537">
    <property type="entry name" value="T2SSB"/>
    <property type="match status" value="1"/>
</dbReference>
<keyword evidence="2" id="KW-0812">Transmembrane</keyword>